<dbReference type="EMBL" id="QLTW01000151">
    <property type="protein sequence ID" value="MBT9145710.1"/>
    <property type="molecule type" value="Genomic_DNA"/>
</dbReference>
<protein>
    <recommendedName>
        <fullName evidence="3">Toxin-antitoxin system protein</fullName>
    </recommendedName>
</protein>
<dbReference type="Proteomes" id="UP000811545">
    <property type="component" value="Unassembled WGS sequence"/>
</dbReference>
<gene>
    <name evidence="1" type="ORF">DDT42_01585</name>
</gene>
<name>A0A9E2F6U5_PSYF1</name>
<comment type="caution">
    <text evidence="1">The sequence shown here is derived from an EMBL/GenBank/DDBJ whole genome shotgun (WGS) entry which is preliminary data.</text>
</comment>
<proteinExistence type="predicted"/>
<evidence type="ECO:0008006" key="3">
    <source>
        <dbReference type="Google" id="ProtNLM"/>
    </source>
</evidence>
<reference evidence="1 2" key="1">
    <citation type="journal article" date="2021" name="bioRxiv">
        <title>Unique metabolic strategies in Hadean analogues reveal hints for primordial physiology.</title>
        <authorList>
            <person name="Nobu M.K."/>
            <person name="Nakai R."/>
            <person name="Tamazawa S."/>
            <person name="Mori H."/>
            <person name="Toyoda A."/>
            <person name="Ijiri A."/>
            <person name="Suzuki S."/>
            <person name="Kurokawa K."/>
            <person name="Kamagata Y."/>
            <person name="Tamaki H."/>
        </authorList>
    </citation>
    <scope>NUCLEOTIDE SEQUENCE [LARGE SCALE GENOMIC DNA]</scope>
    <source>
        <strain evidence="1">BS525</strain>
    </source>
</reference>
<organism evidence="1 2">
    <name type="scientific">Psychracetigena formicireducens</name>
    <dbReference type="NCBI Taxonomy" id="2986056"/>
    <lineage>
        <taxon>Bacteria</taxon>
        <taxon>Bacillati</taxon>
        <taxon>Candidatus Lithacetigenota</taxon>
        <taxon>Candidatus Psychracetigena</taxon>
    </lineage>
</organism>
<evidence type="ECO:0000313" key="1">
    <source>
        <dbReference type="EMBL" id="MBT9145710.1"/>
    </source>
</evidence>
<dbReference type="AlphaFoldDB" id="A0A9E2F6U5"/>
<accession>A0A9E2F6U5</accession>
<sequence>MESTTVRIDPRAHIMLRRIAEQSKESMQSTLTKAIELYRRQTFLKRANLAFAAMRKDPKAWQEELKEREGWDSTLLDDVRES</sequence>
<evidence type="ECO:0000313" key="2">
    <source>
        <dbReference type="Proteomes" id="UP000811545"/>
    </source>
</evidence>